<evidence type="ECO:0000256" key="4">
    <source>
        <dbReference type="ARBA" id="ARBA00022801"/>
    </source>
</evidence>
<dbReference type="PANTHER" id="PTHR33146:SF26">
    <property type="entry name" value="ENDONUCLEASE 4"/>
    <property type="match status" value="1"/>
</dbReference>
<dbReference type="Gene3D" id="1.10.575.10">
    <property type="entry name" value="P1 Nuclease"/>
    <property type="match status" value="1"/>
</dbReference>
<evidence type="ECO:0000256" key="6">
    <source>
        <dbReference type="ARBA" id="ARBA00023180"/>
    </source>
</evidence>
<dbReference type="CDD" id="cd11010">
    <property type="entry name" value="S1-P1_nuclease"/>
    <property type="match status" value="1"/>
</dbReference>
<dbReference type="PANTHER" id="PTHR33146">
    <property type="entry name" value="ENDONUCLEASE 4"/>
    <property type="match status" value="1"/>
</dbReference>
<sequence length="266" mass="30996">MKSVFRYSLRATLLAAVLMISHLAFCWGLTGHRIIGEIAESHLSSKAKKEIKKLFGRESLAWWSNWPDFIKSDSTWNHASHWHYIDLPGHISREEFITGLKKLPGKNLYTQIQDMVAQLKDKSLPLKQRQEALRFLVHMVGDLHQPLHVGRDEDQGGNKIVVYWFDKKTNLHTLWDSMFIEFQQYSYTEYAKLLNIASKEDVKKWQSGTLEDWFYDSHVVSDKIYDATPPESKLSYKYNFQFQQTLEEQLLKGGLRLAAVLNAAFE</sequence>
<dbReference type="SUPFAM" id="SSF48537">
    <property type="entry name" value="Phospholipase C/P1 nuclease"/>
    <property type="match status" value="1"/>
</dbReference>
<dbReference type="EMBL" id="JAKLTR010000009">
    <property type="protein sequence ID" value="MCG2615656.1"/>
    <property type="molecule type" value="Genomic_DNA"/>
</dbReference>
<evidence type="ECO:0000256" key="2">
    <source>
        <dbReference type="ARBA" id="ARBA00022723"/>
    </source>
</evidence>
<keyword evidence="4" id="KW-0378">Hydrolase</keyword>
<keyword evidence="3" id="KW-0255">Endonuclease</keyword>
<gene>
    <name evidence="7" type="ORF">LZZ85_15250</name>
</gene>
<organism evidence="7 8">
    <name type="scientific">Terrimonas ginsenosidimutans</name>
    <dbReference type="NCBI Taxonomy" id="2908004"/>
    <lineage>
        <taxon>Bacteria</taxon>
        <taxon>Pseudomonadati</taxon>
        <taxon>Bacteroidota</taxon>
        <taxon>Chitinophagia</taxon>
        <taxon>Chitinophagales</taxon>
        <taxon>Chitinophagaceae</taxon>
        <taxon>Terrimonas</taxon>
    </lineage>
</organism>
<proteinExistence type="predicted"/>
<evidence type="ECO:0000313" key="7">
    <source>
        <dbReference type="EMBL" id="MCG2615656.1"/>
    </source>
</evidence>
<dbReference type="RefSeq" id="WP_237873658.1">
    <property type="nucleotide sequence ID" value="NZ_JAKLTR010000009.1"/>
</dbReference>
<keyword evidence="2" id="KW-0479">Metal-binding</keyword>
<protein>
    <submittedName>
        <fullName evidence="7">S1/P1 nuclease</fullName>
    </submittedName>
</protein>
<evidence type="ECO:0000256" key="1">
    <source>
        <dbReference type="ARBA" id="ARBA00022722"/>
    </source>
</evidence>
<evidence type="ECO:0000313" key="8">
    <source>
        <dbReference type="Proteomes" id="UP001165367"/>
    </source>
</evidence>
<dbReference type="InterPro" id="IPR003154">
    <property type="entry name" value="S1/P1nuclease"/>
</dbReference>
<keyword evidence="8" id="KW-1185">Reference proteome</keyword>
<name>A0ABS9KTM2_9BACT</name>
<dbReference type="Proteomes" id="UP001165367">
    <property type="component" value="Unassembled WGS sequence"/>
</dbReference>
<evidence type="ECO:0000256" key="5">
    <source>
        <dbReference type="ARBA" id="ARBA00023157"/>
    </source>
</evidence>
<keyword evidence="1" id="KW-0540">Nuclease</keyword>
<dbReference type="InterPro" id="IPR008947">
    <property type="entry name" value="PLipase_C/P1_nuclease_dom_sf"/>
</dbReference>
<reference evidence="7" key="1">
    <citation type="submission" date="2022-01" db="EMBL/GenBank/DDBJ databases">
        <authorList>
            <person name="Jo J.-H."/>
            <person name="Im W.-T."/>
        </authorList>
    </citation>
    <scope>NUCLEOTIDE SEQUENCE</scope>
    <source>
        <strain evidence="7">NA20</strain>
    </source>
</reference>
<accession>A0ABS9KTM2</accession>
<dbReference type="Pfam" id="PF02265">
    <property type="entry name" value="S1-P1_nuclease"/>
    <property type="match status" value="1"/>
</dbReference>
<keyword evidence="6" id="KW-0325">Glycoprotein</keyword>
<evidence type="ECO:0000256" key="3">
    <source>
        <dbReference type="ARBA" id="ARBA00022759"/>
    </source>
</evidence>
<comment type="caution">
    <text evidence="7">The sequence shown here is derived from an EMBL/GenBank/DDBJ whole genome shotgun (WGS) entry which is preliminary data.</text>
</comment>
<keyword evidence="5" id="KW-1015">Disulfide bond</keyword>